<dbReference type="Pfam" id="PF18758">
    <property type="entry name" value="KDZ"/>
    <property type="match status" value="1"/>
</dbReference>
<gene>
    <name evidence="4" type="ORF">C8F04DRAFT_1253351</name>
</gene>
<comment type="caution">
    <text evidence="4">The sequence shown here is derived from an EMBL/GenBank/DDBJ whole genome shotgun (WGS) entry which is preliminary data.</text>
</comment>
<reference evidence="4" key="1">
    <citation type="submission" date="2023-03" db="EMBL/GenBank/DDBJ databases">
        <title>Massive genome expansion in bonnet fungi (Mycena s.s.) driven by repeated elements and novel gene families across ecological guilds.</title>
        <authorList>
            <consortium name="Lawrence Berkeley National Laboratory"/>
            <person name="Harder C.B."/>
            <person name="Miyauchi S."/>
            <person name="Viragh M."/>
            <person name="Kuo A."/>
            <person name="Thoen E."/>
            <person name="Andreopoulos B."/>
            <person name="Lu D."/>
            <person name="Skrede I."/>
            <person name="Drula E."/>
            <person name="Henrissat B."/>
            <person name="Morin E."/>
            <person name="Kohler A."/>
            <person name="Barry K."/>
            <person name="LaButti K."/>
            <person name="Morin E."/>
            <person name="Salamov A."/>
            <person name="Lipzen A."/>
            <person name="Mereny Z."/>
            <person name="Hegedus B."/>
            <person name="Baldrian P."/>
            <person name="Stursova M."/>
            <person name="Weitz H."/>
            <person name="Taylor A."/>
            <person name="Grigoriev I.V."/>
            <person name="Nagy L.G."/>
            <person name="Martin F."/>
            <person name="Kauserud H."/>
        </authorList>
    </citation>
    <scope>NUCLEOTIDE SEQUENCE</scope>
    <source>
        <strain evidence="4">CBHHK200</strain>
    </source>
</reference>
<keyword evidence="2" id="KW-0472">Membrane</keyword>
<name>A0AAD6X959_9AGAR</name>
<evidence type="ECO:0000259" key="3">
    <source>
        <dbReference type="Pfam" id="PF18803"/>
    </source>
</evidence>
<dbReference type="Proteomes" id="UP001218188">
    <property type="component" value="Unassembled WGS sequence"/>
</dbReference>
<evidence type="ECO:0000256" key="2">
    <source>
        <dbReference type="SAM" id="Phobius"/>
    </source>
</evidence>
<evidence type="ECO:0000313" key="4">
    <source>
        <dbReference type="EMBL" id="KAJ7041287.1"/>
    </source>
</evidence>
<evidence type="ECO:0000313" key="5">
    <source>
        <dbReference type="Proteomes" id="UP001218188"/>
    </source>
</evidence>
<protein>
    <recommendedName>
        <fullName evidence="3">CxC2-like cysteine cluster KDZ transposase-associated domain-containing protein</fullName>
    </recommendedName>
</protein>
<feature type="domain" description="CxC2-like cysteine cluster KDZ transposase-associated" evidence="3">
    <location>
        <begin position="196"/>
        <end position="303"/>
    </location>
</feature>
<feature type="region of interest" description="Disordered" evidence="1">
    <location>
        <begin position="1"/>
        <end position="23"/>
    </location>
</feature>
<dbReference type="PANTHER" id="PTHR33096">
    <property type="entry name" value="CXC2 DOMAIN-CONTAINING PROTEIN"/>
    <property type="match status" value="1"/>
</dbReference>
<accession>A0AAD6X959</accession>
<dbReference type="EMBL" id="JARJCM010000018">
    <property type="protein sequence ID" value="KAJ7041287.1"/>
    <property type="molecule type" value="Genomic_DNA"/>
</dbReference>
<dbReference type="CDD" id="cd19757">
    <property type="entry name" value="Bbox1"/>
    <property type="match status" value="1"/>
</dbReference>
<dbReference type="AlphaFoldDB" id="A0AAD6X959"/>
<keyword evidence="2" id="KW-0812">Transmembrane</keyword>
<dbReference type="InterPro" id="IPR040521">
    <property type="entry name" value="KDZ"/>
</dbReference>
<proteinExistence type="predicted"/>
<dbReference type="InterPro" id="IPR041457">
    <property type="entry name" value="CxC2_KDZ-assoc"/>
</dbReference>
<feature type="transmembrane region" description="Helical" evidence="2">
    <location>
        <begin position="433"/>
        <end position="451"/>
    </location>
</feature>
<feature type="region of interest" description="Disordered" evidence="1">
    <location>
        <begin position="76"/>
        <end position="100"/>
    </location>
</feature>
<keyword evidence="5" id="KW-1185">Reference proteome</keyword>
<organism evidence="4 5">
    <name type="scientific">Mycena alexandri</name>
    <dbReference type="NCBI Taxonomy" id="1745969"/>
    <lineage>
        <taxon>Eukaryota</taxon>
        <taxon>Fungi</taxon>
        <taxon>Dikarya</taxon>
        <taxon>Basidiomycota</taxon>
        <taxon>Agaricomycotina</taxon>
        <taxon>Agaricomycetes</taxon>
        <taxon>Agaricomycetidae</taxon>
        <taxon>Agaricales</taxon>
        <taxon>Marasmiineae</taxon>
        <taxon>Mycenaceae</taxon>
        <taxon>Mycena</taxon>
    </lineage>
</organism>
<keyword evidence="2" id="KW-1133">Transmembrane helix</keyword>
<evidence type="ECO:0000256" key="1">
    <source>
        <dbReference type="SAM" id="MobiDB-lite"/>
    </source>
</evidence>
<dbReference type="PANTHER" id="PTHR33096:SF1">
    <property type="entry name" value="CXC1-LIKE CYSTEINE CLUSTER ASSOCIATED WITH KDZ TRANSPOSASES DOMAIN-CONTAINING PROTEIN"/>
    <property type="match status" value="1"/>
</dbReference>
<sequence>MNRGGRPRANAAEQNYDISFQHDQEENAVAADRGVEFSADGRRRQEFLLNVTRKKRRLEPTQLDDRLALWIPVPEDQVDMGDGGEGGQDTDGENEMVGEKRKRYDGSIDPMGKWRPEKQIFMDALLWHDGLGDHDLCCEICGAEGGVASEERVRLFKCRMCGEFIQCEHCCLERHQRMPLHVLDEWTGEFWETATLSSVGFVYQLGHGGGRCLFPDSKVRDMVVLDYPYIHRVKYQFCGCKKSDTTPPLQQLLRNRWYPATTVDPGTCATFATLETFRLENVVGNMNVSDFVTTMERRTIATGSTGMNRVPHRYKEFMRMSRQFLYMLIVALDANFKLKNRIRTNATYDPPLGAGCEYFVEPKEYRKHLKSYVPEKDISSCIAFAALLQKDTRSTAGLRVSGVGGCVCARHECVRPNGIGDLQKGERYANMDFILFCALMGFSLLWLTISYDIACQWQKTLLARMTKLPEALQLPMKDIKWQCALPVWHAGSHEEDCRNAHSLSVKQGVGKSDGEGVERTWSILNPAAYHTKDMGIGNREDHLNDKIDNHNFLKNIGLVYYLQERLVISLAERARQVAAFTEVSKTVEKDLRTEWQQLINDWLANPSKPNPYVLDKSDTPTEAQVRADLKRDEEAEVAAGRAPLHGTSATAFLTAGMQIEDAQRRIIAELKGLALVAADRESKIQERRLALLKKLEKFRKLQAIFMPGAAALLANEEAARDPDTPSPKPEKIKLWMPHKLHEEARATGCLSGVANIEAKLRSSQCLNALIHLRSRLHSKQFFLGFRYSASSHMGGQHAATKANTLQAQIVDRVQDSAEKYRKGYVALLRLQGDGIDPQFRLLKDADLQLDGDNGESDLAARKKLAMIGSGRGARAPRMAPGTSRKVMSWIWTAQGGASEGEEALHASVRVEWCRARARKVQWEEEVWLVREEMRRVVRYLDWQAECWRGRVDGRPDATREVREGVRAYALKQAAVHSRLGEFFQAVWNRPTTEMTRQVVAGAPPEHLEGADLDDFFELPIHISRPDQMLMRMLVCMETGYSPYPAVIPLGNPTIYRLEQNSESGTGNSWAALPDWDNNACTLIG</sequence>
<dbReference type="Pfam" id="PF18803">
    <property type="entry name" value="CxC2"/>
    <property type="match status" value="1"/>
</dbReference>